<dbReference type="AlphaFoldDB" id="A0A133NNX7"/>
<dbReference type="EC" id="3.2.1.18" evidence="3"/>
<dbReference type="Proteomes" id="UP000070558">
    <property type="component" value="Unassembled WGS sequence"/>
</dbReference>
<dbReference type="InterPro" id="IPR011040">
    <property type="entry name" value="Sialidase"/>
</dbReference>
<proteinExistence type="inferred from homology"/>
<evidence type="ECO:0000259" key="6">
    <source>
        <dbReference type="Pfam" id="PF13088"/>
    </source>
</evidence>
<dbReference type="PANTHER" id="PTHR10628:SF30">
    <property type="entry name" value="EXO-ALPHA-SIALIDASE"/>
    <property type="match status" value="1"/>
</dbReference>
<protein>
    <recommendedName>
        <fullName evidence="3">exo-alpha-sialidase</fullName>
        <ecNumber evidence="3">3.2.1.18</ecNumber>
    </recommendedName>
</protein>
<organism evidence="7 8">
    <name type="scientific">Gardnerella vaginalis</name>
    <dbReference type="NCBI Taxonomy" id="2702"/>
    <lineage>
        <taxon>Bacteria</taxon>
        <taxon>Bacillati</taxon>
        <taxon>Actinomycetota</taxon>
        <taxon>Actinomycetes</taxon>
        <taxon>Bifidobacteriales</taxon>
        <taxon>Bifidobacteriaceae</taxon>
        <taxon>Gardnerella</taxon>
    </lineage>
</organism>
<dbReference type="PATRIC" id="fig|2702.99.peg.769"/>
<dbReference type="GO" id="GO:0016020">
    <property type="term" value="C:membrane"/>
    <property type="evidence" value="ECO:0007669"/>
    <property type="project" value="TreeGrafter"/>
</dbReference>
<dbReference type="InterPro" id="IPR026856">
    <property type="entry name" value="Sialidase_fam"/>
</dbReference>
<dbReference type="CDD" id="cd15482">
    <property type="entry name" value="Sialidase_non-viral"/>
    <property type="match status" value="1"/>
</dbReference>
<dbReference type="Gene3D" id="2.120.10.10">
    <property type="match status" value="1"/>
</dbReference>
<evidence type="ECO:0000256" key="2">
    <source>
        <dbReference type="ARBA" id="ARBA00009348"/>
    </source>
</evidence>
<evidence type="ECO:0000256" key="4">
    <source>
        <dbReference type="SAM" id="MobiDB-lite"/>
    </source>
</evidence>
<evidence type="ECO:0000256" key="1">
    <source>
        <dbReference type="ARBA" id="ARBA00000427"/>
    </source>
</evidence>
<evidence type="ECO:0000313" key="7">
    <source>
        <dbReference type="EMBL" id="KXA18002.1"/>
    </source>
</evidence>
<keyword evidence="5" id="KW-0472">Membrane</keyword>
<dbReference type="InterPro" id="IPR036278">
    <property type="entry name" value="Sialidase_sf"/>
</dbReference>
<comment type="catalytic activity">
    <reaction evidence="1">
        <text>Hydrolysis of alpha-(2-&gt;3)-, alpha-(2-&gt;6)-, alpha-(2-&gt;8)- glycosidic linkages of terminal sialic acid residues in oligosaccharides, glycoproteins, glycolipids, colominic acid and synthetic substrates.</text>
        <dbReference type="EC" id="3.2.1.18"/>
    </reaction>
</comment>
<dbReference type="EMBL" id="LRQA01000040">
    <property type="protein sequence ID" value="KXA18002.1"/>
    <property type="molecule type" value="Genomic_DNA"/>
</dbReference>
<evidence type="ECO:0000313" key="8">
    <source>
        <dbReference type="Proteomes" id="UP000070558"/>
    </source>
</evidence>
<evidence type="ECO:0000256" key="5">
    <source>
        <dbReference type="SAM" id="Phobius"/>
    </source>
</evidence>
<feature type="compositionally biased region" description="Low complexity" evidence="4">
    <location>
        <begin position="702"/>
        <end position="716"/>
    </location>
</feature>
<feature type="domain" description="Sialidase" evidence="6">
    <location>
        <begin position="238"/>
        <end position="518"/>
    </location>
</feature>
<keyword evidence="5" id="KW-0812">Transmembrane</keyword>
<evidence type="ECO:0000256" key="3">
    <source>
        <dbReference type="ARBA" id="ARBA00012733"/>
    </source>
</evidence>
<gene>
    <name evidence="7" type="ORF">HMPREF3216_00786</name>
</gene>
<dbReference type="GO" id="GO:0009313">
    <property type="term" value="P:oligosaccharide catabolic process"/>
    <property type="evidence" value="ECO:0007669"/>
    <property type="project" value="TreeGrafter"/>
</dbReference>
<dbReference type="OrthoDB" id="7294637at2"/>
<keyword evidence="5" id="KW-1133">Transmembrane helix</keyword>
<comment type="caution">
    <text evidence="7">The sequence shown here is derived from an EMBL/GenBank/DDBJ whole genome shotgun (WGS) entry which is preliminary data.</text>
</comment>
<accession>A0A133NNX7</accession>
<dbReference type="SUPFAM" id="SSF50939">
    <property type="entry name" value="Sialidases"/>
    <property type="match status" value="1"/>
</dbReference>
<feature type="compositionally biased region" description="Basic and acidic residues" evidence="4">
    <location>
        <begin position="729"/>
        <end position="758"/>
    </location>
</feature>
<name>A0A133NNX7_GARVA</name>
<feature type="compositionally biased region" description="Polar residues" evidence="4">
    <location>
        <begin position="717"/>
        <end position="728"/>
    </location>
</feature>
<dbReference type="PANTHER" id="PTHR10628">
    <property type="entry name" value="SIALIDASE"/>
    <property type="match status" value="1"/>
</dbReference>
<feature type="transmembrane region" description="Helical" evidence="5">
    <location>
        <begin position="905"/>
        <end position="925"/>
    </location>
</feature>
<dbReference type="GO" id="GO:0005737">
    <property type="term" value="C:cytoplasm"/>
    <property type="evidence" value="ECO:0007669"/>
    <property type="project" value="TreeGrafter"/>
</dbReference>
<comment type="similarity">
    <text evidence="2">Belongs to the glycosyl hydrolase 33 family.</text>
</comment>
<sequence>MIFTMLWNLCKTITKIGVRMRRSVIEDAKRVVGTVVGITLAIGLCSGVANATSEKSSKPNSSVLQISLKRTDSLKDNVQINSRLTYTVTYTNKGSQPITAYPYESNISDIRVGDSRNCRWANLKPGETQQCGFGYHVVTEEDAKAGKFTPKTVWKASKDRDGNQVIENNIVVEDKPVTGIKNTEFDSSLGLKTVKLTNRTNSVCYRIPAITQTANGWILAAYDKRPGNCSDAPMPNSIVQRISKDGGKTFEAETVVKQGHDGNENTRWGYSDPSYVLDRETNEIFLFSVKSYRNGWAWSSAGVDPENRNVLHASVTSSKDNGVTWSTPKIITKDVTADVGHWSSRFAASGHGIQLRYGKHKGRLLQQYTINNSGHIQAVTVYSDDHGKTWKVGKPVGFRSEKSHMDENKVVELSDGRVMLNSRPQNFRHRLVAISNDGGETYGEVKEEMQLPDPANNAQITRAYPDAPMGSPEAKVLVYSSSSAHGRNDGLIRVSFDDGATWDTGKLFKSGSMAYSCIEVLNKQHGGGFGLLYEGDNSNIIYTHISEDWLGYTPVTADNSVIDVPQNAKNIEVKIKNLGSHDYSDLKLSMKDLGKQSESNKDWKIQDKTGISVKPFANANVKLGITMPKDVKEGTTVSIPVRFASAKYAVGDSLPGIQSVINIRVVKAVESYSVVPSAPSVDVKPSVDTPSAEKPSQNPPSEAITPTEPAENPTPARQQAPQVSNQSRNEAKTQKADEQKSEQKSEQKKEDSKAKDDVAPAPPASVDQLDKSLKGAITVGNNNQIVAGEPVKISGKISNKEFAQQLQKNGSAKAYAFIYSTPKALKDADGNSFITVRGSADNAQFSVDIPDGYSGKHTIVLVNEKGEQLAWNEVTVSANPVADKKDSRSEKSDSNRNAFSKVSTGSSMLIVLAVVMLLGTAGFFAKAMRNKIA</sequence>
<reference evidence="7 8" key="1">
    <citation type="submission" date="2016-01" db="EMBL/GenBank/DDBJ databases">
        <authorList>
            <person name="Oliw E.H."/>
        </authorList>
    </citation>
    <scope>NUCLEOTIDE SEQUENCE [LARGE SCALE GENOMIC DNA]</scope>
    <source>
        <strain evidence="7 8">GED7760B</strain>
    </source>
</reference>
<dbReference type="GO" id="GO:0006689">
    <property type="term" value="P:ganglioside catabolic process"/>
    <property type="evidence" value="ECO:0007669"/>
    <property type="project" value="TreeGrafter"/>
</dbReference>
<dbReference type="Pfam" id="PF13088">
    <property type="entry name" value="BNR_2"/>
    <property type="match status" value="1"/>
</dbReference>
<dbReference type="GO" id="GO:0004308">
    <property type="term" value="F:exo-alpha-sialidase activity"/>
    <property type="evidence" value="ECO:0007669"/>
    <property type="project" value="UniProtKB-EC"/>
</dbReference>
<feature type="region of interest" description="Disordered" evidence="4">
    <location>
        <begin position="675"/>
        <end position="768"/>
    </location>
</feature>